<proteinExistence type="predicted"/>
<gene>
    <name evidence="1" type="ORF">GALMADRAFT_218272</name>
</gene>
<dbReference type="EMBL" id="KL142367">
    <property type="protein sequence ID" value="KDR85190.1"/>
    <property type="molecule type" value="Genomic_DNA"/>
</dbReference>
<organism evidence="1 2">
    <name type="scientific">Galerina marginata (strain CBS 339.88)</name>
    <dbReference type="NCBI Taxonomy" id="685588"/>
    <lineage>
        <taxon>Eukaryota</taxon>
        <taxon>Fungi</taxon>
        <taxon>Dikarya</taxon>
        <taxon>Basidiomycota</taxon>
        <taxon>Agaricomycotina</taxon>
        <taxon>Agaricomycetes</taxon>
        <taxon>Agaricomycetidae</taxon>
        <taxon>Agaricales</taxon>
        <taxon>Agaricineae</taxon>
        <taxon>Strophariaceae</taxon>
        <taxon>Galerina</taxon>
    </lineage>
</organism>
<keyword evidence="2" id="KW-1185">Reference proteome</keyword>
<name>A0A067TPP7_GALM3</name>
<dbReference type="Proteomes" id="UP000027222">
    <property type="component" value="Unassembled WGS sequence"/>
</dbReference>
<evidence type="ECO:0000313" key="2">
    <source>
        <dbReference type="Proteomes" id="UP000027222"/>
    </source>
</evidence>
<dbReference type="Gene3D" id="3.80.10.10">
    <property type="entry name" value="Ribonuclease Inhibitor"/>
    <property type="match status" value="1"/>
</dbReference>
<sequence>MARCEFIDDLIPLILEANDNWWPRNLASLSTVSSTWLFYTRKRLYPSPTIHSFPAATLLARSLAENPQLTSLVKRIHLRPVMPEMSSRRPQPQELRSLRFLLGIEGLQHITLGGELSVKAERFLRLISNPDTLQELHIDGSSLCSRLSARPSLEWDESLAFGFPNLNKLRLAEVELDIIPPSMPFPSPITNLTLENVHIISGHLVHLLGDCQVLERLHVTTSDPVASEEQLRLVLASCTVGCLHYESQKDNTSDRFVLDINPASAASLRCLHLKGLFVDLGVLNVVNEMYRNIVELVISGRAVRVSPGEWARFIRSGAFSSVRRLGLPWGTNHPPFLVWRRGDIEEIENACSSRKIPISLC</sequence>
<evidence type="ECO:0000313" key="1">
    <source>
        <dbReference type="EMBL" id="KDR85190.1"/>
    </source>
</evidence>
<dbReference type="HOGENOM" id="CLU_735912_0_0_1"/>
<protein>
    <recommendedName>
        <fullName evidence="3">F-box domain-containing protein</fullName>
    </recommendedName>
</protein>
<accession>A0A067TPP7</accession>
<evidence type="ECO:0008006" key="3">
    <source>
        <dbReference type="Google" id="ProtNLM"/>
    </source>
</evidence>
<dbReference type="OrthoDB" id="3251638at2759"/>
<dbReference type="STRING" id="685588.A0A067TPP7"/>
<dbReference type="InterPro" id="IPR032675">
    <property type="entry name" value="LRR_dom_sf"/>
</dbReference>
<dbReference type="AlphaFoldDB" id="A0A067TPP7"/>
<reference evidence="2" key="1">
    <citation type="journal article" date="2014" name="Proc. Natl. Acad. Sci. U.S.A.">
        <title>Extensive sampling of basidiomycete genomes demonstrates inadequacy of the white-rot/brown-rot paradigm for wood decay fungi.</title>
        <authorList>
            <person name="Riley R."/>
            <person name="Salamov A.A."/>
            <person name="Brown D.W."/>
            <person name="Nagy L.G."/>
            <person name="Floudas D."/>
            <person name="Held B.W."/>
            <person name="Levasseur A."/>
            <person name="Lombard V."/>
            <person name="Morin E."/>
            <person name="Otillar R."/>
            <person name="Lindquist E.A."/>
            <person name="Sun H."/>
            <person name="LaButti K.M."/>
            <person name="Schmutz J."/>
            <person name="Jabbour D."/>
            <person name="Luo H."/>
            <person name="Baker S.E."/>
            <person name="Pisabarro A.G."/>
            <person name="Walton J.D."/>
            <person name="Blanchette R.A."/>
            <person name="Henrissat B."/>
            <person name="Martin F."/>
            <person name="Cullen D."/>
            <person name="Hibbett D.S."/>
            <person name="Grigoriev I.V."/>
        </authorList>
    </citation>
    <scope>NUCLEOTIDE SEQUENCE [LARGE SCALE GENOMIC DNA]</scope>
    <source>
        <strain evidence="2">CBS 339.88</strain>
    </source>
</reference>
<dbReference type="SUPFAM" id="SSF52047">
    <property type="entry name" value="RNI-like"/>
    <property type="match status" value="1"/>
</dbReference>